<reference evidence="3 4" key="1">
    <citation type="submission" date="2021-07" db="EMBL/GenBank/DDBJ databases">
        <title>The Aristolochia fimbriata genome: insights into angiosperm evolution, floral development and chemical biosynthesis.</title>
        <authorList>
            <person name="Jiao Y."/>
        </authorList>
    </citation>
    <scope>NUCLEOTIDE SEQUENCE [LARGE SCALE GENOMIC DNA]</scope>
    <source>
        <strain evidence="3">IBCAS-2021</strain>
        <tissue evidence="3">Leaf</tissue>
    </source>
</reference>
<keyword evidence="2" id="KW-0472">Membrane</keyword>
<protein>
    <submittedName>
        <fullName evidence="3">Uncharacterized protein</fullName>
    </submittedName>
</protein>
<dbReference type="EMBL" id="JAINDJ010000004">
    <property type="protein sequence ID" value="KAG9450558.1"/>
    <property type="molecule type" value="Genomic_DNA"/>
</dbReference>
<evidence type="ECO:0000313" key="3">
    <source>
        <dbReference type="EMBL" id="KAG9450558.1"/>
    </source>
</evidence>
<feature type="transmembrane region" description="Helical" evidence="2">
    <location>
        <begin position="111"/>
        <end position="129"/>
    </location>
</feature>
<dbReference type="Proteomes" id="UP000825729">
    <property type="component" value="Unassembled WGS sequence"/>
</dbReference>
<proteinExistence type="predicted"/>
<evidence type="ECO:0000256" key="2">
    <source>
        <dbReference type="SAM" id="Phobius"/>
    </source>
</evidence>
<keyword evidence="2" id="KW-0812">Transmembrane</keyword>
<dbReference type="AlphaFoldDB" id="A0AAV7ETG1"/>
<feature type="region of interest" description="Disordered" evidence="1">
    <location>
        <begin position="29"/>
        <end position="58"/>
    </location>
</feature>
<name>A0AAV7ETG1_ARIFI</name>
<keyword evidence="2" id="KW-1133">Transmembrane helix</keyword>
<comment type="caution">
    <text evidence="3">The sequence shown here is derived from an EMBL/GenBank/DDBJ whole genome shotgun (WGS) entry which is preliminary data.</text>
</comment>
<gene>
    <name evidence="3" type="ORF">H6P81_010523</name>
</gene>
<evidence type="ECO:0000313" key="4">
    <source>
        <dbReference type="Proteomes" id="UP000825729"/>
    </source>
</evidence>
<evidence type="ECO:0000256" key="1">
    <source>
        <dbReference type="SAM" id="MobiDB-lite"/>
    </source>
</evidence>
<accession>A0AAV7ETG1</accession>
<sequence>MASPGSVKCKQRCVSRDCVPKTAQASARRLMPKRSRRGSQPAGREKRCHLASSHSGQGRDTMCCAVRIWRGLQTQFNLPSLINFYEMQSRPSCTGHFLDQMSSRIEKKYEFGWVSRCFSLLFFFFLFPFDATSERTKAIN</sequence>
<keyword evidence="4" id="KW-1185">Reference proteome</keyword>
<organism evidence="3 4">
    <name type="scientific">Aristolochia fimbriata</name>
    <name type="common">White veined hardy Dutchman's pipe vine</name>
    <dbReference type="NCBI Taxonomy" id="158543"/>
    <lineage>
        <taxon>Eukaryota</taxon>
        <taxon>Viridiplantae</taxon>
        <taxon>Streptophyta</taxon>
        <taxon>Embryophyta</taxon>
        <taxon>Tracheophyta</taxon>
        <taxon>Spermatophyta</taxon>
        <taxon>Magnoliopsida</taxon>
        <taxon>Magnoliidae</taxon>
        <taxon>Piperales</taxon>
        <taxon>Aristolochiaceae</taxon>
        <taxon>Aristolochia</taxon>
    </lineage>
</organism>